<accession>A0A9D9DPB6</accession>
<gene>
    <name evidence="2" type="ORF">IAC76_02920</name>
</gene>
<protein>
    <submittedName>
        <fullName evidence="2">DUF2963 domain-containing protein</fullName>
    </submittedName>
</protein>
<dbReference type="Pfam" id="PF11178">
    <property type="entry name" value="DUF2963"/>
    <property type="match status" value="1"/>
</dbReference>
<evidence type="ECO:0000313" key="3">
    <source>
        <dbReference type="Proteomes" id="UP000823632"/>
    </source>
</evidence>
<proteinExistence type="predicted"/>
<dbReference type="Proteomes" id="UP000823632">
    <property type="component" value="Unassembled WGS sequence"/>
</dbReference>
<name>A0A9D9DPB6_9BACT</name>
<organism evidence="2 3">
    <name type="scientific">Candidatus Scatousia excrementipullorum</name>
    <dbReference type="NCBI Taxonomy" id="2840936"/>
    <lineage>
        <taxon>Bacteria</taxon>
        <taxon>Candidatus Scatousia</taxon>
    </lineage>
</organism>
<comment type="caution">
    <text evidence="2">The sequence shown here is derived from an EMBL/GenBank/DDBJ whole genome shotgun (WGS) entry which is preliminary data.</text>
</comment>
<feature type="domain" description="DUF2963" evidence="1">
    <location>
        <begin position="1"/>
        <end position="25"/>
    </location>
</feature>
<reference evidence="2" key="2">
    <citation type="journal article" date="2021" name="PeerJ">
        <title>Extensive microbial diversity within the chicken gut microbiome revealed by metagenomics and culture.</title>
        <authorList>
            <person name="Gilroy R."/>
            <person name="Ravi A."/>
            <person name="Getino M."/>
            <person name="Pursley I."/>
            <person name="Horton D.L."/>
            <person name="Alikhan N.F."/>
            <person name="Baker D."/>
            <person name="Gharbi K."/>
            <person name="Hall N."/>
            <person name="Watson M."/>
            <person name="Adriaenssens E.M."/>
            <person name="Foster-Nyarko E."/>
            <person name="Jarju S."/>
            <person name="Secka A."/>
            <person name="Antonio M."/>
            <person name="Oren A."/>
            <person name="Chaudhuri R.R."/>
            <person name="La Ragione R."/>
            <person name="Hildebrand F."/>
            <person name="Pallen M.J."/>
        </authorList>
    </citation>
    <scope>NUCLEOTIDE SEQUENCE</scope>
    <source>
        <strain evidence="2">10192</strain>
    </source>
</reference>
<sequence length="26" mass="3029">PETEKVLKQTNYESDGKTIKEVIEYS</sequence>
<feature type="non-terminal residue" evidence="2">
    <location>
        <position position="1"/>
    </location>
</feature>
<evidence type="ECO:0000313" key="2">
    <source>
        <dbReference type="EMBL" id="MBO8430318.1"/>
    </source>
</evidence>
<evidence type="ECO:0000259" key="1">
    <source>
        <dbReference type="Pfam" id="PF11178"/>
    </source>
</evidence>
<reference evidence="2" key="1">
    <citation type="submission" date="2020-10" db="EMBL/GenBank/DDBJ databases">
        <authorList>
            <person name="Gilroy R."/>
        </authorList>
    </citation>
    <scope>NUCLEOTIDE SEQUENCE</scope>
    <source>
        <strain evidence="2">10192</strain>
    </source>
</reference>
<dbReference type="EMBL" id="JADIND010000064">
    <property type="protein sequence ID" value="MBO8430318.1"/>
    <property type="molecule type" value="Genomic_DNA"/>
</dbReference>
<dbReference type="InterPro" id="IPR021348">
    <property type="entry name" value="DUF2963"/>
</dbReference>
<dbReference type="AlphaFoldDB" id="A0A9D9DPB6"/>